<reference evidence="3" key="2">
    <citation type="journal article" date="2021" name="Sci. Data">
        <title>Chromosome-scale genome sequencing, assembly and annotation of six genomes from subfamily Leishmaniinae.</title>
        <authorList>
            <person name="Almutairi H."/>
            <person name="Urbaniak M.D."/>
            <person name="Bates M.D."/>
            <person name="Jariyapan N."/>
            <person name="Kwakye-Nuako G."/>
            <person name="Thomaz Soccol V."/>
            <person name="Al-Salem W.S."/>
            <person name="Dillon R.J."/>
            <person name="Bates P.A."/>
            <person name="Gatherer D."/>
        </authorList>
    </citation>
    <scope>NUCLEOTIDE SEQUENCE [LARGE SCALE GENOMIC DNA]</scope>
</reference>
<feature type="compositionally biased region" description="Basic residues" evidence="1">
    <location>
        <begin position="351"/>
        <end position="363"/>
    </location>
</feature>
<evidence type="ECO:0000313" key="3">
    <source>
        <dbReference type="Proteomes" id="UP000673552"/>
    </source>
</evidence>
<feature type="region of interest" description="Disordered" evidence="1">
    <location>
        <begin position="1270"/>
        <end position="1322"/>
    </location>
</feature>
<protein>
    <submittedName>
        <fullName evidence="2">Uncharacterized protein</fullName>
    </submittedName>
</protein>
<dbReference type="KEGG" id="lmat:92517701"/>
<feature type="region of interest" description="Disordered" evidence="1">
    <location>
        <begin position="1337"/>
        <end position="1362"/>
    </location>
</feature>
<gene>
    <name evidence="2" type="ORF">LSCM1_07833</name>
</gene>
<dbReference type="GeneID" id="92517701"/>
<feature type="compositionally biased region" description="Basic and acidic residues" evidence="1">
    <location>
        <begin position="309"/>
        <end position="320"/>
    </location>
</feature>
<feature type="region of interest" description="Disordered" evidence="1">
    <location>
        <begin position="433"/>
        <end position="477"/>
    </location>
</feature>
<name>A0A836H469_9TRYP</name>
<feature type="compositionally biased region" description="Polar residues" evidence="1">
    <location>
        <begin position="1339"/>
        <end position="1362"/>
    </location>
</feature>
<feature type="region of interest" description="Disordered" evidence="1">
    <location>
        <begin position="887"/>
        <end position="923"/>
    </location>
</feature>
<feature type="compositionally biased region" description="Basic and acidic residues" evidence="1">
    <location>
        <begin position="1270"/>
        <end position="1283"/>
    </location>
</feature>
<feature type="region of interest" description="Disordered" evidence="1">
    <location>
        <begin position="27"/>
        <end position="64"/>
    </location>
</feature>
<feature type="compositionally biased region" description="Basic and acidic residues" evidence="1">
    <location>
        <begin position="444"/>
        <end position="466"/>
    </location>
</feature>
<feature type="region of interest" description="Disordered" evidence="1">
    <location>
        <begin position="244"/>
        <end position="397"/>
    </location>
</feature>
<dbReference type="OrthoDB" id="273908at2759"/>
<feature type="compositionally biased region" description="Low complexity" evidence="1">
    <location>
        <begin position="244"/>
        <end position="282"/>
    </location>
</feature>
<feature type="compositionally biased region" description="Polar residues" evidence="1">
    <location>
        <begin position="290"/>
        <end position="308"/>
    </location>
</feature>
<reference evidence="3" key="1">
    <citation type="journal article" date="2021" name="Microbiol. Resour. Announc.">
        <title>LGAAP: Leishmaniinae Genome Assembly and Annotation Pipeline.</title>
        <authorList>
            <person name="Almutairi H."/>
            <person name="Urbaniak M.D."/>
            <person name="Bates M.D."/>
            <person name="Jariyapan N."/>
            <person name="Kwakye-Nuako G."/>
            <person name="Thomaz-Soccol V."/>
            <person name="Al-Salem W.S."/>
            <person name="Dillon R.J."/>
            <person name="Bates P.A."/>
            <person name="Gatherer D."/>
        </authorList>
    </citation>
    <scope>NUCLEOTIDE SEQUENCE [LARGE SCALE GENOMIC DNA]</scope>
</reference>
<dbReference type="Proteomes" id="UP000673552">
    <property type="component" value="Unassembled WGS sequence"/>
</dbReference>
<comment type="caution">
    <text evidence="2">The sequence shown here is derived from an EMBL/GenBank/DDBJ whole genome shotgun (WGS) entry which is preliminary data.</text>
</comment>
<feature type="compositionally biased region" description="Low complexity" evidence="1">
    <location>
        <begin position="992"/>
        <end position="1006"/>
    </location>
</feature>
<organism evidence="2 3">
    <name type="scientific">Leishmania martiniquensis</name>
    <dbReference type="NCBI Taxonomy" id="1580590"/>
    <lineage>
        <taxon>Eukaryota</taxon>
        <taxon>Discoba</taxon>
        <taxon>Euglenozoa</taxon>
        <taxon>Kinetoplastea</taxon>
        <taxon>Metakinetoplastina</taxon>
        <taxon>Trypanosomatida</taxon>
        <taxon>Trypanosomatidae</taxon>
        <taxon>Leishmaniinae</taxon>
        <taxon>Leishmania</taxon>
    </lineage>
</organism>
<sequence length="1501" mass="156606">MSSASSHLERLLPSLHELLSAHPLEACAPSSAAPPRRSSTGLYREGSDGSCHNDATRPSANATSSLGCDPPWAALAIIEESYARWRQCITVWRKAIGNDSVFLTLLLHTGCLWCPNYAALHRVKRGLSTRGEQQRQSARTVPAANEKVSAGAGKAAAEGEQGRNVLLSRVNSLANAPFSTAVRRRGKRGSRVVAEAAAHSVYALAAAAEAHAEMAAACPASLWALHVLHFLRVEEVCSVSFASSSSSSSSAQKSGGQGDAVEPSPAPSSCVSSSPHSDSGDSSEGELTIARNNAGPSCSGSHRSQSSTESDRVGGDRTSDAEEVCVMRGRTPGAGRGGRGRRSQAGGGQRGIKRPRGKGRGERHRAASTNGRGKKPRLHSREGAREAHSSLNAPERQWVASSSLLPKLPHKESNGGGGAKHLGSTLAAVLSALQQQEQQRASAHRRDELVGDGAKNEGEERRRDSEGGLGRRSAAHHCGTGTLHTASATAEEKHALLLRAIITLVSEEEPLVQRVATALVNEWVDFMSVEASASPSCDTAVFSGGGGAGRGTVGSARAPSYAGADTPEQALRRRRMCDARHYWLSCLLKMVAYLDGVHSALREENAHIGAVLARQGIAPQDAEDIFTKSLPAIFNCALVEEVLRSAAAALPASQPFALTAWAAPPSLACTHATPTVRLWMPPPVLLLPFHLIGRGSAFGVWVPASAASVGCPPALPAARTPARAQGRFVPCVVESHGLYLSAEPHVDGAAQRPSAKAQDAEHCRLGFVVRCARSESLLESRHLASLDHLLPILHAPSVASQLTADGDRRLDQPHAQPSLRWWSCLLNETAGCPRMDLYVARTLFMLPIPAQSTLDGTTKHTGCAERVNADANACAVTADEAHYVGTRTKSTPGALKPPSVTVGIGRRPRGGFRRRPTMSAEEQAVRHEHPLLYHAMRAHLRAERSAFKAGSGDSQNGYGELLLLYGHPCGEEVTALRHMGFTVRTGSHHSLGRSTGPSSVSSVTGLGSDGGGGSGRLTLARDALGTTLEGMYLIARRVLGLQGLFVSSTPAPTTPAADTGVETRVRGTGGPSVAGSAALGGGGPCMSAKGSTCPNAAAVRISPETEREALGTVAATLALTCLVLAHNLLDDLLEQPFLVLWTTELASFTLDVSLLMPRPLSGLLKADGLAMALLLQPAQSLLLVVGLAATLVTREAHMAAASTRGGRGRGNCGTPSASKSGAPQWYPWWSAFRAAVLRDTELPSCLYSGVWPILESAEDTLAACLAEARRDASGERHTSDGKRGRPSLVAGSSSREEGMPAGAPVPSPSRGGRRGGAGGGRRVLSLAGPSFSAAAGLPSVTNVRGTSSSTRSNANPCRSSIDQAAPHGRRLLLTASPADSVVSCGAGSVVPKSDPYVPRRLCGDAVLCQDDGIRSASTEMDAPHAAARGLLFAQGVSVMPGNEMALLASSSAHTSTAPPASRMFSLSLTRAALLPQLTTVVASALWASLEAEEMHWPAEAA</sequence>
<feature type="region of interest" description="Disordered" evidence="1">
    <location>
        <begin position="1202"/>
        <end position="1221"/>
    </location>
</feature>
<evidence type="ECO:0000313" key="2">
    <source>
        <dbReference type="EMBL" id="KAG5484464.1"/>
    </source>
</evidence>
<feature type="region of interest" description="Disordered" evidence="1">
    <location>
        <begin position="128"/>
        <end position="155"/>
    </location>
</feature>
<feature type="compositionally biased region" description="Polar residues" evidence="1">
    <location>
        <begin position="130"/>
        <end position="139"/>
    </location>
</feature>
<dbReference type="RefSeq" id="XP_067180402.1">
    <property type="nucleotide sequence ID" value="XM_067325189.1"/>
</dbReference>
<feature type="compositionally biased region" description="Basic and acidic residues" evidence="1">
    <location>
        <begin position="379"/>
        <end position="388"/>
    </location>
</feature>
<feature type="compositionally biased region" description="Basic residues" evidence="1">
    <location>
        <begin position="906"/>
        <end position="916"/>
    </location>
</feature>
<keyword evidence="3" id="KW-1185">Reference proteome</keyword>
<feature type="compositionally biased region" description="Low complexity" evidence="1">
    <location>
        <begin position="1300"/>
        <end position="1310"/>
    </location>
</feature>
<evidence type="ECO:0000256" key="1">
    <source>
        <dbReference type="SAM" id="MobiDB-lite"/>
    </source>
</evidence>
<feature type="compositionally biased region" description="Low complexity" evidence="1">
    <location>
        <begin position="27"/>
        <end position="39"/>
    </location>
</feature>
<feature type="region of interest" description="Disordered" evidence="1">
    <location>
        <begin position="987"/>
        <end position="1015"/>
    </location>
</feature>
<dbReference type="EMBL" id="JAFEUZ010000012">
    <property type="protein sequence ID" value="KAG5484464.1"/>
    <property type="molecule type" value="Genomic_DNA"/>
</dbReference>
<accession>A0A836H469</accession>
<proteinExistence type="predicted"/>